<reference evidence="1 2" key="1">
    <citation type="submission" date="2019-07" db="EMBL/GenBank/DDBJ databases">
        <title>Whole genome shotgun sequence of Pseudoalteromonas espejiana NBRC 102222.</title>
        <authorList>
            <person name="Hosoyama A."/>
            <person name="Uohara A."/>
            <person name="Ohji S."/>
            <person name="Ichikawa N."/>
        </authorList>
    </citation>
    <scope>NUCLEOTIDE SEQUENCE [LARGE SCALE GENOMIC DNA]</scope>
    <source>
        <strain evidence="1 2">NBRC 102222</strain>
    </source>
</reference>
<accession>A0A510XWW5</accession>
<keyword evidence="2" id="KW-1185">Reference proteome</keyword>
<gene>
    <name evidence="1" type="ORF">PES01_23780</name>
</gene>
<dbReference type="AlphaFoldDB" id="A0A510XWW5"/>
<sequence length="377" mass="42545">MLTQAKRLSTLVGLLISLLIAGSSNKLSTISFWHVVHTQANPLQSYWQFPTYFTDNLARLPELTLAFLARKNIPAAQYSYSINLINNKKNDQAKLYWQPSITHISPAQRQQLADLFLEQSRWGDLILLKQQNLLPKGNAYNHLALHTSTSYKRIPTAFLNELGFTALNSLSAVNNACTYNVLMLGIHREGLFKLHDFTTQFNKNPEPHKGVFCFSKPVYAADALSCKNTLSMASCKWKNTTLKARATKGFDYTVIMSKSGTANVVGKKMQLSSAANYPVFLHELMHFSGFEDEYPLAASKQKWLCAKKGFVAPNLYISQGETAPTGWYKSESCQQGGVAYKPSEHWSIMQYQQLGLSKRYRALWKAQIQLQQPLTLD</sequence>
<dbReference type="OrthoDB" id="6313889at2"/>
<protein>
    <recommendedName>
        <fullName evidence="3">Orphan protein</fullName>
    </recommendedName>
</protein>
<evidence type="ECO:0000313" key="2">
    <source>
        <dbReference type="Proteomes" id="UP000321419"/>
    </source>
</evidence>
<dbReference type="EMBL" id="BJUM01000022">
    <property type="protein sequence ID" value="GEK55533.1"/>
    <property type="molecule type" value="Genomic_DNA"/>
</dbReference>
<dbReference type="Proteomes" id="UP000321419">
    <property type="component" value="Unassembled WGS sequence"/>
</dbReference>
<organism evidence="1 2">
    <name type="scientific">Pseudoalteromonas espejiana</name>
    <dbReference type="NCBI Taxonomy" id="28107"/>
    <lineage>
        <taxon>Bacteria</taxon>
        <taxon>Pseudomonadati</taxon>
        <taxon>Pseudomonadota</taxon>
        <taxon>Gammaproteobacteria</taxon>
        <taxon>Alteromonadales</taxon>
        <taxon>Pseudoalteromonadaceae</taxon>
        <taxon>Pseudoalteromonas</taxon>
    </lineage>
</organism>
<evidence type="ECO:0000313" key="1">
    <source>
        <dbReference type="EMBL" id="GEK55533.1"/>
    </source>
</evidence>
<name>A0A510XWW5_9GAMM</name>
<dbReference type="RefSeq" id="WP_089347173.1">
    <property type="nucleotide sequence ID" value="NZ_BJUM01000022.1"/>
</dbReference>
<evidence type="ECO:0008006" key="3">
    <source>
        <dbReference type="Google" id="ProtNLM"/>
    </source>
</evidence>
<comment type="caution">
    <text evidence="1">The sequence shown here is derived from an EMBL/GenBank/DDBJ whole genome shotgun (WGS) entry which is preliminary data.</text>
</comment>
<proteinExistence type="predicted"/>